<feature type="compositionally biased region" description="Basic residues" evidence="1">
    <location>
        <begin position="360"/>
        <end position="371"/>
    </location>
</feature>
<feature type="region of interest" description="Disordered" evidence="1">
    <location>
        <begin position="296"/>
        <end position="411"/>
    </location>
</feature>
<dbReference type="GO" id="GO:0140588">
    <property type="term" value="P:chromatin looping"/>
    <property type="evidence" value="ECO:0007669"/>
    <property type="project" value="InterPro"/>
</dbReference>
<dbReference type="Proteomes" id="UP000054350">
    <property type="component" value="Unassembled WGS sequence"/>
</dbReference>
<dbReference type="GO" id="GO:0034087">
    <property type="term" value="P:establishment of mitotic sister chromatid cohesion"/>
    <property type="evidence" value="ECO:0007669"/>
    <property type="project" value="TreeGrafter"/>
</dbReference>
<accession>A0A0L0SN58</accession>
<dbReference type="OrthoDB" id="418242at2759"/>
<dbReference type="AlphaFoldDB" id="A0A0L0SN58"/>
<feature type="region of interest" description="Disordered" evidence="1">
    <location>
        <begin position="1"/>
        <end position="25"/>
    </location>
</feature>
<reference evidence="2 3" key="1">
    <citation type="submission" date="2009-11" db="EMBL/GenBank/DDBJ databases">
        <title>Annotation of Allomyces macrogynus ATCC 38327.</title>
        <authorList>
            <consortium name="The Broad Institute Genome Sequencing Platform"/>
            <person name="Russ C."/>
            <person name="Cuomo C."/>
            <person name="Burger G."/>
            <person name="Gray M.W."/>
            <person name="Holland P.W.H."/>
            <person name="King N."/>
            <person name="Lang F.B.F."/>
            <person name="Roger A.J."/>
            <person name="Ruiz-Trillo I."/>
            <person name="Young S.K."/>
            <person name="Zeng Q."/>
            <person name="Gargeya S."/>
            <person name="Fitzgerald M."/>
            <person name="Haas B."/>
            <person name="Abouelleil A."/>
            <person name="Alvarado L."/>
            <person name="Arachchi H.M."/>
            <person name="Berlin A."/>
            <person name="Chapman S.B."/>
            <person name="Gearin G."/>
            <person name="Goldberg J."/>
            <person name="Griggs A."/>
            <person name="Gujja S."/>
            <person name="Hansen M."/>
            <person name="Heiman D."/>
            <person name="Howarth C."/>
            <person name="Larimer J."/>
            <person name="Lui A."/>
            <person name="MacDonald P.J.P."/>
            <person name="McCowen C."/>
            <person name="Montmayeur A."/>
            <person name="Murphy C."/>
            <person name="Neiman D."/>
            <person name="Pearson M."/>
            <person name="Priest M."/>
            <person name="Roberts A."/>
            <person name="Saif S."/>
            <person name="Shea T."/>
            <person name="Sisk P."/>
            <person name="Stolte C."/>
            <person name="Sykes S."/>
            <person name="Wortman J."/>
            <person name="Nusbaum C."/>
            <person name="Birren B."/>
        </authorList>
    </citation>
    <scope>NUCLEOTIDE SEQUENCE [LARGE SCALE GENOMIC DNA]</scope>
    <source>
        <strain evidence="2 3">ATCC 38327</strain>
    </source>
</reference>
<dbReference type="EMBL" id="GG745343">
    <property type="protein sequence ID" value="KNE63937.1"/>
    <property type="molecule type" value="Genomic_DNA"/>
</dbReference>
<dbReference type="VEuPathDB" id="FungiDB:AMAG_09000"/>
<organism evidence="2 3">
    <name type="scientific">Allomyces macrogynus (strain ATCC 38327)</name>
    <name type="common">Allomyces javanicus var. macrogynus</name>
    <dbReference type="NCBI Taxonomy" id="578462"/>
    <lineage>
        <taxon>Eukaryota</taxon>
        <taxon>Fungi</taxon>
        <taxon>Fungi incertae sedis</taxon>
        <taxon>Blastocladiomycota</taxon>
        <taxon>Blastocladiomycetes</taxon>
        <taxon>Blastocladiales</taxon>
        <taxon>Blastocladiaceae</taxon>
        <taxon>Allomyces</taxon>
    </lineage>
</organism>
<proteinExistence type="predicted"/>
<sequence>MRCSPRTSTRSRARGPTRPLGSWRRPTRNPCRWPCCTRFTRSSSRPSATRRAVLLLLTRFFDMSPKTFAAARRAQKAGQATAAPELGHPACAQTVGLAQWVADNLATLPYKHEDEVLSVIQAINQVVAGIGLTIKHDLERHVDGQGDDDGEYETDWDAPTLARAALCMSVVLATKAHLVRAYRLSAAKIRNFQGGAESGGGGAGRTAAAAAARTAARTVVKRDDHVTAQYASALPADVVRLLTADEIDEVAHVQLARSALAFLNARIDGDPGIMQPEAVPDGDDDDEEEAMDLDVDVSSDQPSSDAPRAHQVDVPPVIEAMLNPGKPAARAPARRGGAAKGSSRGGGGRGGAAAAAGAPRTKRVATKARAKRAVESETNESDSDSEPVRAAPRGKPPAGLSKGARVRKSGG</sequence>
<name>A0A0L0SN58_ALLM3</name>
<dbReference type="GO" id="GO:0003682">
    <property type="term" value="F:chromatin binding"/>
    <property type="evidence" value="ECO:0007669"/>
    <property type="project" value="TreeGrafter"/>
</dbReference>
<dbReference type="GO" id="GO:1990414">
    <property type="term" value="P:replication-born double-strand break repair via sister chromatid exchange"/>
    <property type="evidence" value="ECO:0007669"/>
    <property type="project" value="TreeGrafter"/>
</dbReference>
<reference evidence="3" key="2">
    <citation type="submission" date="2009-11" db="EMBL/GenBank/DDBJ databases">
        <title>The Genome Sequence of Allomyces macrogynus strain ATCC 38327.</title>
        <authorList>
            <consortium name="The Broad Institute Genome Sequencing Platform"/>
            <person name="Russ C."/>
            <person name="Cuomo C."/>
            <person name="Shea T."/>
            <person name="Young S.K."/>
            <person name="Zeng Q."/>
            <person name="Koehrsen M."/>
            <person name="Haas B."/>
            <person name="Borodovsky M."/>
            <person name="Guigo R."/>
            <person name="Alvarado L."/>
            <person name="Berlin A."/>
            <person name="Borenstein D."/>
            <person name="Chen Z."/>
            <person name="Engels R."/>
            <person name="Freedman E."/>
            <person name="Gellesch M."/>
            <person name="Goldberg J."/>
            <person name="Griggs A."/>
            <person name="Gujja S."/>
            <person name="Heiman D."/>
            <person name="Hepburn T."/>
            <person name="Howarth C."/>
            <person name="Jen D."/>
            <person name="Larson L."/>
            <person name="Lewis B."/>
            <person name="Mehta T."/>
            <person name="Park D."/>
            <person name="Pearson M."/>
            <person name="Roberts A."/>
            <person name="Saif S."/>
            <person name="Shenoy N."/>
            <person name="Sisk P."/>
            <person name="Stolte C."/>
            <person name="Sykes S."/>
            <person name="Walk T."/>
            <person name="White J."/>
            <person name="Yandava C."/>
            <person name="Burger G."/>
            <person name="Gray M.W."/>
            <person name="Holland P.W.H."/>
            <person name="King N."/>
            <person name="Lang F.B.F."/>
            <person name="Roger A.J."/>
            <person name="Ruiz-Trillo I."/>
            <person name="Lander E."/>
            <person name="Nusbaum C."/>
        </authorList>
    </citation>
    <scope>NUCLEOTIDE SEQUENCE [LARGE SCALE GENOMIC DNA]</scope>
    <source>
        <strain evidence="3">ATCC 38327</strain>
    </source>
</reference>
<evidence type="ECO:0000256" key="1">
    <source>
        <dbReference type="SAM" id="MobiDB-lite"/>
    </source>
</evidence>
<dbReference type="PANTHER" id="PTHR21704">
    <property type="entry name" value="NIPPED-B-LIKE PROTEIN DELANGIN SCC2-RELATED"/>
    <property type="match status" value="1"/>
</dbReference>
<keyword evidence="3" id="KW-1185">Reference proteome</keyword>
<feature type="compositionally biased region" description="Low complexity" evidence="1">
    <location>
        <begin position="324"/>
        <end position="342"/>
    </location>
</feature>
<dbReference type="GO" id="GO:0061775">
    <property type="term" value="F:cohesin loader activity"/>
    <property type="evidence" value="ECO:0007669"/>
    <property type="project" value="InterPro"/>
</dbReference>
<gene>
    <name evidence="2" type="ORF">AMAG_09000</name>
</gene>
<dbReference type="GO" id="GO:0010468">
    <property type="term" value="P:regulation of gene expression"/>
    <property type="evidence" value="ECO:0007669"/>
    <property type="project" value="InterPro"/>
</dbReference>
<dbReference type="GO" id="GO:0090694">
    <property type="term" value="C:Scc2-Scc4 cohesin loading complex"/>
    <property type="evidence" value="ECO:0007669"/>
    <property type="project" value="TreeGrafter"/>
</dbReference>
<evidence type="ECO:0000313" key="3">
    <source>
        <dbReference type="Proteomes" id="UP000054350"/>
    </source>
</evidence>
<protein>
    <submittedName>
        <fullName evidence="2">Uncharacterized protein</fullName>
    </submittedName>
</protein>
<evidence type="ECO:0000313" key="2">
    <source>
        <dbReference type="EMBL" id="KNE63937.1"/>
    </source>
</evidence>
<dbReference type="PANTHER" id="PTHR21704:SF18">
    <property type="entry name" value="NIPPED-B-LIKE PROTEIN"/>
    <property type="match status" value="1"/>
</dbReference>
<dbReference type="GO" id="GO:0071169">
    <property type="term" value="P:establishment of protein localization to chromatin"/>
    <property type="evidence" value="ECO:0007669"/>
    <property type="project" value="TreeGrafter"/>
</dbReference>
<dbReference type="InterPro" id="IPR033031">
    <property type="entry name" value="Scc2/Nipped-B"/>
</dbReference>